<dbReference type="Proteomes" id="UP001597347">
    <property type="component" value="Unassembled WGS sequence"/>
</dbReference>
<comment type="caution">
    <text evidence="2">The sequence shown here is derived from an EMBL/GenBank/DDBJ whole genome shotgun (WGS) entry which is preliminary data.</text>
</comment>
<accession>A0ABW4LGV7</accession>
<dbReference type="RefSeq" id="WP_377933636.1">
    <property type="nucleotide sequence ID" value="NZ_JBHUEA010000009.1"/>
</dbReference>
<evidence type="ECO:0008006" key="4">
    <source>
        <dbReference type="Google" id="ProtNLM"/>
    </source>
</evidence>
<feature type="transmembrane region" description="Helical" evidence="1">
    <location>
        <begin position="29"/>
        <end position="49"/>
    </location>
</feature>
<keyword evidence="1" id="KW-1133">Transmembrane helix</keyword>
<keyword evidence="1" id="KW-0472">Membrane</keyword>
<dbReference type="EMBL" id="JBHUEA010000009">
    <property type="protein sequence ID" value="MFD1721421.1"/>
    <property type="molecule type" value="Genomic_DNA"/>
</dbReference>
<name>A0ABW4LGV7_9MICO</name>
<keyword evidence="3" id="KW-1185">Reference proteome</keyword>
<keyword evidence="1" id="KW-0812">Transmembrane</keyword>
<reference evidence="3" key="1">
    <citation type="journal article" date="2019" name="Int. J. Syst. Evol. Microbiol.">
        <title>The Global Catalogue of Microorganisms (GCM) 10K type strain sequencing project: providing services to taxonomists for standard genome sequencing and annotation.</title>
        <authorList>
            <consortium name="The Broad Institute Genomics Platform"/>
            <consortium name="The Broad Institute Genome Sequencing Center for Infectious Disease"/>
            <person name="Wu L."/>
            <person name="Ma J."/>
        </authorList>
    </citation>
    <scope>NUCLEOTIDE SEQUENCE [LARGE SCALE GENOMIC DNA]</scope>
    <source>
        <strain evidence="3">CGMCC 1.12471</strain>
    </source>
</reference>
<evidence type="ECO:0000313" key="2">
    <source>
        <dbReference type="EMBL" id="MFD1721421.1"/>
    </source>
</evidence>
<protein>
    <recommendedName>
        <fullName evidence="4">Gram-positive cocci surface proteins LPxTG domain-containing protein</fullName>
    </recommendedName>
</protein>
<proteinExistence type="predicted"/>
<evidence type="ECO:0000256" key="1">
    <source>
        <dbReference type="SAM" id="Phobius"/>
    </source>
</evidence>
<organism evidence="2 3">
    <name type="scientific">Amnibacterium endophyticum</name>
    <dbReference type="NCBI Taxonomy" id="2109337"/>
    <lineage>
        <taxon>Bacteria</taxon>
        <taxon>Bacillati</taxon>
        <taxon>Actinomycetota</taxon>
        <taxon>Actinomycetes</taxon>
        <taxon>Micrococcales</taxon>
        <taxon>Microbacteriaceae</taxon>
        <taxon>Amnibacterium</taxon>
    </lineage>
</organism>
<evidence type="ECO:0000313" key="3">
    <source>
        <dbReference type="Proteomes" id="UP001597347"/>
    </source>
</evidence>
<gene>
    <name evidence="2" type="ORF">ACFSBI_07655</name>
</gene>
<sequence length="54" mass="5507">MTALLTAQPALVVLATASTDDTSKAGTAITIIGGIVLVVALVIGALVLFRRRSR</sequence>